<comment type="caution">
    <text evidence="2">The sequence shown here is derived from an EMBL/GenBank/DDBJ whole genome shotgun (WGS) entry which is preliminary data.</text>
</comment>
<dbReference type="EMBL" id="MUYU01000006">
    <property type="protein sequence ID" value="OOS25779.1"/>
    <property type="molecule type" value="Genomic_DNA"/>
</dbReference>
<dbReference type="InterPro" id="IPR036866">
    <property type="entry name" value="RibonucZ/Hydroxyglut_hydro"/>
</dbReference>
<name>A0A1T0CU86_9GAMM</name>
<sequence>MFELTFLGTSSGVPTTRRNVSGLAVSLLGETGQTGKSTPWILIDCGEATQHQLLRTAHKPSMLQAIVITHMHGDHCYGLMGLLASLGMHGRRAALPIIAPPALGELLDAFIRLTEMNLSYEIEFIDIHEVIDDGVRLSLTPEHWLDIDIYKLSHRCESFGFGLTQTMTKSKLDTDKLLAQGIDKVHWGCVVVN</sequence>
<dbReference type="RefSeq" id="WP_143821331.1">
    <property type="nucleotide sequence ID" value="NZ_MUYU01000006.1"/>
</dbReference>
<accession>A0A1T0CU86</accession>
<protein>
    <recommendedName>
        <fullName evidence="1">Metallo-beta-lactamase domain-containing protein</fullName>
    </recommendedName>
</protein>
<evidence type="ECO:0000313" key="2">
    <source>
        <dbReference type="EMBL" id="OOS25779.1"/>
    </source>
</evidence>
<dbReference type="OrthoDB" id="9803916at2"/>
<dbReference type="Pfam" id="PF12706">
    <property type="entry name" value="Lactamase_B_2"/>
    <property type="match status" value="1"/>
</dbReference>
<dbReference type="Proteomes" id="UP000189800">
    <property type="component" value="Unassembled WGS sequence"/>
</dbReference>
<dbReference type="InterPro" id="IPR001279">
    <property type="entry name" value="Metallo-B-lactamas"/>
</dbReference>
<dbReference type="AlphaFoldDB" id="A0A1T0CU86"/>
<dbReference type="Gene3D" id="3.60.15.10">
    <property type="entry name" value="Ribonuclease Z/Hydroxyacylglutathione hydrolase-like"/>
    <property type="match status" value="1"/>
</dbReference>
<dbReference type="PANTHER" id="PTHR46018">
    <property type="entry name" value="ZINC PHOSPHODIESTERASE ELAC PROTEIN 1"/>
    <property type="match status" value="1"/>
</dbReference>
<dbReference type="GO" id="GO:0042781">
    <property type="term" value="F:3'-tRNA processing endoribonuclease activity"/>
    <property type="evidence" value="ECO:0007669"/>
    <property type="project" value="TreeGrafter"/>
</dbReference>
<organism evidence="2 3">
    <name type="scientific">Moraxella pluranimalium</name>
    <dbReference type="NCBI Taxonomy" id="470453"/>
    <lineage>
        <taxon>Bacteria</taxon>
        <taxon>Pseudomonadati</taxon>
        <taxon>Pseudomonadota</taxon>
        <taxon>Gammaproteobacteria</taxon>
        <taxon>Moraxellales</taxon>
        <taxon>Moraxellaceae</taxon>
        <taxon>Moraxella</taxon>
    </lineage>
</organism>
<evidence type="ECO:0000313" key="3">
    <source>
        <dbReference type="Proteomes" id="UP000189800"/>
    </source>
</evidence>
<dbReference type="PANTHER" id="PTHR46018:SF2">
    <property type="entry name" value="ZINC PHOSPHODIESTERASE ELAC PROTEIN 1"/>
    <property type="match status" value="1"/>
</dbReference>
<gene>
    <name evidence="2" type="ORF">B0680_02920</name>
</gene>
<evidence type="ECO:0000259" key="1">
    <source>
        <dbReference type="Pfam" id="PF12706"/>
    </source>
</evidence>
<keyword evidence="3" id="KW-1185">Reference proteome</keyword>
<feature type="non-terminal residue" evidence="2">
    <location>
        <position position="193"/>
    </location>
</feature>
<dbReference type="STRING" id="470453.B0680_02920"/>
<feature type="domain" description="Metallo-beta-lactamase" evidence="1">
    <location>
        <begin position="40"/>
        <end position="141"/>
    </location>
</feature>
<dbReference type="SUPFAM" id="SSF56281">
    <property type="entry name" value="Metallo-hydrolase/oxidoreductase"/>
    <property type="match status" value="1"/>
</dbReference>
<reference evidence="2 3" key="1">
    <citation type="submission" date="2017-02" db="EMBL/GenBank/DDBJ databases">
        <title>Draft genome sequence of Moraxella pluranimalium CCUG 54913T type strain.</title>
        <authorList>
            <person name="Salva-Serra F."/>
            <person name="Engstrom-Jakobsson H."/>
            <person name="Thorell K."/>
            <person name="Jaen-Luchoro D."/>
            <person name="Gonzales-Siles L."/>
            <person name="Karlsson R."/>
            <person name="Yazdan S."/>
            <person name="Boulund F."/>
            <person name="Johnning A."/>
            <person name="Engstrand L."/>
            <person name="Kristiansson E."/>
            <person name="Moore E."/>
        </authorList>
    </citation>
    <scope>NUCLEOTIDE SEQUENCE [LARGE SCALE GENOMIC DNA]</scope>
    <source>
        <strain evidence="2 3">CCUG 54913</strain>
    </source>
</reference>
<proteinExistence type="predicted"/>